<organism evidence="9">
    <name type="scientific">Percolomonas cosmopolitus</name>
    <dbReference type="NCBI Taxonomy" id="63605"/>
    <lineage>
        <taxon>Eukaryota</taxon>
        <taxon>Discoba</taxon>
        <taxon>Heterolobosea</taxon>
        <taxon>Tetramitia</taxon>
        <taxon>Eutetramitia</taxon>
        <taxon>Percolomonadidae</taxon>
        <taxon>Percolomonas</taxon>
    </lineage>
</organism>
<dbReference type="InterPro" id="IPR017930">
    <property type="entry name" value="Myb_dom"/>
</dbReference>
<feature type="region of interest" description="Disordered" evidence="5">
    <location>
        <begin position="1"/>
        <end position="76"/>
    </location>
</feature>
<dbReference type="InterPro" id="IPR017884">
    <property type="entry name" value="SANT_dom"/>
</dbReference>
<evidence type="ECO:0000259" key="7">
    <source>
        <dbReference type="PROSITE" id="PS51293"/>
    </source>
</evidence>
<gene>
    <name evidence="9" type="ORF">PCOS0759_LOCUS3179</name>
</gene>
<feature type="compositionally biased region" description="Polar residues" evidence="5">
    <location>
        <begin position="98"/>
        <end position="115"/>
    </location>
</feature>
<evidence type="ECO:0008006" key="10">
    <source>
        <dbReference type="Google" id="ProtNLM"/>
    </source>
</evidence>
<feature type="compositionally biased region" description="Polar residues" evidence="5">
    <location>
        <begin position="35"/>
        <end position="47"/>
    </location>
</feature>
<feature type="region of interest" description="Disordered" evidence="5">
    <location>
        <begin position="92"/>
        <end position="126"/>
    </location>
</feature>
<sequence length="345" mass="38094">MTSPRGSIDATFDSGAPSSSIASPQHCYIGGLSPSHFNSSVALERSNNGGGRSGMLMEVADEAPPPAPRSSSAQSSFQFTVPSHFSTMDLQHHHESVNDSINSSGSTDLLDSISSDRPLKRRRVDTEVNPPTKVEPVVMDSTAPIVDQLIATPSANEEEEELPFQSDILSIQTSSNIWAHQIPTTNRFIAQPFNMFEPKARRRLNFSIAAMPIKTPDKDECQFVSGGSFVTVQNGQHRKVSRAGSAALTATETKKKPSRATRKKDPKKKKKRKGHTVVDEVTGMKTGTWTDDEHERFIEAMKLFQKGNWKDIARHVGTRTRVQCASHAQKVEIRMRKEREIEEAA</sequence>
<keyword evidence="3" id="KW-0804">Transcription</keyword>
<dbReference type="CDD" id="cd00167">
    <property type="entry name" value="SANT"/>
    <property type="match status" value="1"/>
</dbReference>
<dbReference type="EMBL" id="HBGD01003877">
    <property type="protein sequence ID" value="CAD9079939.1"/>
    <property type="molecule type" value="Transcribed_RNA"/>
</dbReference>
<dbReference type="PROSITE" id="PS51293">
    <property type="entry name" value="SANT"/>
    <property type="match status" value="1"/>
</dbReference>
<dbReference type="Pfam" id="PF00249">
    <property type="entry name" value="Myb_DNA-binding"/>
    <property type="match status" value="1"/>
</dbReference>
<dbReference type="PROSITE" id="PS51294">
    <property type="entry name" value="HTH_MYB"/>
    <property type="match status" value="1"/>
</dbReference>
<dbReference type="NCBIfam" id="TIGR01557">
    <property type="entry name" value="myb_SHAQKYF"/>
    <property type="match status" value="1"/>
</dbReference>
<keyword evidence="1" id="KW-0805">Transcription regulation</keyword>
<feature type="domain" description="HTH myb-type" evidence="8">
    <location>
        <begin position="285"/>
        <end position="336"/>
    </location>
</feature>
<protein>
    <recommendedName>
        <fullName evidence="10">Myb-like domain-containing protein</fullName>
    </recommendedName>
</protein>
<evidence type="ECO:0000256" key="1">
    <source>
        <dbReference type="ARBA" id="ARBA00023015"/>
    </source>
</evidence>
<keyword evidence="2" id="KW-0238">DNA-binding</keyword>
<dbReference type="Gene3D" id="1.10.10.60">
    <property type="entry name" value="Homeodomain-like"/>
    <property type="match status" value="1"/>
</dbReference>
<proteinExistence type="predicted"/>
<feature type="domain" description="Myb-like" evidence="6">
    <location>
        <begin position="281"/>
        <end position="332"/>
    </location>
</feature>
<dbReference type="InterPro" id="IPR006447">
    <property type="entry name" value="Myb_dom_plants"/>
</dbReference>
<dbReference type="SMART" id="SM00717">
    <property type="entry name" value="SANT"/>
    <property type="match status" value="1"/>
</dbReference>
<dbReference type="PANTHER" id="PTHR12802">
    <property type="entry name" value="SWI/SNF COMPLEX-RELATED"/>
    <property type="match status" value="1"/>
</dbReference>
<evidence type="ECO:0000256" key="3">
    <source>
        <dbReference type="ARBA" id="ARBA00023163"/>
    </source>
</evidence>
<dbReference type="InterPro" id="IPR009057">
    <property type="entry name" value="Homeodomain-like_sf"/>
</dbReference>
<evidence type="ECO:0000259" key="6">
    <source>
        <dbReference type="PROSITE" id="PS50090"/>
    </source>
</evidence>
<name>A0A7S1KNH7_9EUKA</name>
<dbReference type="SUPFAM" id="SSF46689">
    <property type="entry name" value="Homeodomain-like"/>
    <property type="match status" value="1"/>
</dbReference>
<reference evidence="9" key="1">
    <citation type="submission" date="2021-01" db="EMBL/GenBank/DDBJ databases">
        <authorList>
            <person name="Corre E."/>
            <person name="Pelletier E."/>
            <person name="Niang G."/>
            <person name="Scheremetjew M."/>
            <person name="Finn R."/>
            <person name="Kale V."/>
            <person name="Holt S."/>
            <person name="Cochrane G."/>
            <person name="Meng A."/>
            <person name="Brown T."/>
            <person name="Cohen L."/>
        </authorList>
    </citation>
    <scope>NUCLEOTIDE SEQUENCE</scope>
    <source>
        <strain evidence="9">WS</strain>
    </source>
</reference>
<dbReference type="InterPro" id="IPR001005">
    <property type="entry name" value="SANT/Myb"/>
</dbReference>
<dbReference type="GO" id="GO:0003677">
    <property type="term" value="F:DNA binding"/>
    <property type="evidence" value="ECO:0007669"/>
    <property type="project" value="UniProtKB-KW"/>
</dbReference>
<evidence type="ECO:0000259" key="8">
    <source>
        <dbReference type="PROSITE" id="PS51294"/>
    </source>
</evidence>
<dbReference type="PROSITE" id="PS50090">
    <property type="entry name" value="MYB_LIKE"/>
    <property type="match status" value="1"/>
</dbReference>
<feature type="compositionally biased region" description="Basic residues" evidence="5">
    <location>
        <begin position="256"/>
        <end position="275"/>
    </location>
</feature>
<evidence type="ECO:0000256" key="4">
    <source>
        <dbReference type="ARBA" id="ARBA00023242"/>
    </source>
</evidence>
<evidence type="ECO:0000313" key="9">
    <source>
        <dbReference type="EMBL" id="CAD9079939.1"/>
    </source>
</evidence>
<evidence type="ECO:0000256" key="5">
    <source>
        <dbReference type="SAM" id="MobiDB-lite"/>
    </source>
</evidence>
<feature type="region of interest" description="Disordered" evidence="5">
    <location>
        <begin position="240"/>
        <end position="276"/>
    </location>
</feature>
<evidence type="ECO:0000256" key="2">
    <source>
        <dbReference type="ARBA" id="ARBA00023125"/>
    </source>
</evidence>
<keyword evidence="4" id="KW-0539">Nucleus</keyword>
<dbReference type="AlphaFoldDB" id="A0A7S1KNH7"/>
<feature type="domain" description="SANT" evidence="7">
    <location>
        <begin position="289"/>
        <end position="336"/>
    </location>
</feature>
<accession>A0A7S1KNH7</accession>